<sequence>MGQFNKILKIKDKKQIFKSFAKIDELTFSLYVFISFYSLVAQSRIIEMAYFLIITPPILPEPDSPSEFCKDFELTDRFRIDRFDHFAFTKLILNF</sequence>
<evidence type="ECO:0000313" key="1">
    <source>
        <dbReference type="EMBL" id="RNA26177.1"/>
    </source>
</evidence>
<organism evidence="1 2">
    <name type="scientific">Brachionus plicatilis</name>
    <name type="common">Marine rotifer</name>
    <name type="synonym">Brachionus muelleri</name>
    <dbReference type="NCBI Taxonomy" id="10195"/>
    <lineage>
        <taxon>Eukaryota</taxon>
        <taxon>Metazoa</taxon>
        <taxon>Spiralia</taxon>
        <taxon>Gnathifera</taxon>
        <taxon>Rotifera</taxon>
        <taxon>Eurotatoria</taxon>
        <taxon>Monogononta</taxon>
        <taxon>Pseudotrocha</taxon>
        <taxon>Ploima</taxon>
        <taxon>Brachionidae</taxon>
        <taxon>Brachionus</taxon>
    </lineage>
</organism>
<dbReference type="AlphaFoldDB" id="A0A3M7RS79"/>
<gene>
    <name evidence="1" type="ORF">BpHYR1_025249</name>
</gene>
<dbReference type="EMBL" id="REGN01002783">
    <property type="protein sequence ID" value="RNA26177.1"/>
    <property type="molecule type" value="Genomic_DNA"/>
</dbReference>
<dbReference type="Proteomes" id="UP000276133">
    <property type="component" value="Unassembled WGS sequence"/>
</dbReference>
<name>A0A3M7RS79_BRAPC</name>
<reference evidence="1 2" key="1">
    <citation type="journal article" date="2018" name="Sci. Rep.">
        <title>Genomic signatures of local adaptation to the degree of environmental predictability in rotifers.</title>
        <authorList>
            <person name="Franch-Gras L."/>
            <person name="Hahn C."/>
            <person name="Garcia-Roger E.M."/>
            <person name="Carmona M.J."/>
            <person name="Serra M."/>
            <person name="Gomez A."/>
        </authorList>
    </citation>
    <scope>NUCLEOTIDE SEQUENCE [LARGE SCALE GENOMIC DNA]</scope>
    <source>
        <strain evidence="1">HYR1</strain>
    </source>
</reference>
<keyword evidence="2" id="KW-1185">Reference proteome</keyword>
<comment type="caution">
    <text evidence="1">The sequence shown here is derived from an EMBL/GenBank/DDBJ whole genome shotgun (WGS) entry which is preliminary data.</text>
</comment>
<evidence type="ECO:0000313" key="2">
    <source>
        <dbReference type="Proteomes" id="UP000276133"/>
    </source>
</evidence>
<protein>
    <submittedName>
        <fullName evidence="1">Uncharacterized protein</fullName>
    </submittedName>
</protein>
<accession>A0A3M7RS79</accession>
<proteinExistence type="predicted"/>